<dbReference type="InterPro" id="IPR011050">
    <property type="entry name" value="Pectin_lyase_fold/virulence"/>
</dbReference>
<dbReference type="PANTHER" id="PTHR41339:SF1">
    <property type="entry name" value="SECRETED PROTEIN"/>
    <property type="match status" value="1"/>
</dbReference>
<protein>
    <recommendedName>
        <fullName evidence="5">Multidrug transporter</fullName>
    </recommendedName>
</protein>
<evidence type="ECO:0000313" key="4">
    <source>
        <dbReference type="Proteomes" id="UP000232673"/>
    </source>
</evidence>
<dbReference type="OrthoDB" id="1521716at2"/>
<feature type="region of interest" description="Disordered" evidence="1">
    <location>
        <begin position="25"/>
        <end position="47"/>
    </location>
</feature>
<evidence type="ECO:0000256" key="2">
    <source>
        <dbReference type="SAM" id="SignalP"/>
    </source>
</evidence>
<dbReference type="PANTHER" id="PTHR41339">
    <property type="entry name" value="LIPL48"/>
    <property type="match status" value="1"/>
</dbReference>
<evidence type="ECO:0000256" key="1">
    <source>
        <dbReference type="SAM" id="MobiDB-lite"/>
    </source>
</evidence>
<evidence type="ECO:0000313" key="3">
    <source>
        <dbReference type="EMBL" id="PKD20665.1"/>
    </source>
</evidence>
<feature type="chain" id="PRO_5014728790" description="Multidrug transporter" evidence="2">
    <location>
        <begin position="24"/>
        <end position="401"/>
    </location>
</feature>
<dbReference type="PROSITE" id="PS51257">
    <property type="entry name" value="PROKAR_LIPOPROTEIN"/>
    <property type="match status" value="1"/>
</dbReference>
<comment type="caution">
    <text evidence="3">The sequence shown here is derived from an EMBL/GenBank/DDBJ whole genome shotgun (WGS) entry which is preliminary data.</text>
</comment>
<feature type="region of interest" description="Disordered" evidence="1">
    <location>
        <begin position="150"/>
        <end position="174"/>
    </location>
</feature>
<keyword evidence="4" id="KW-1185">Reference proteome</keyword>
<dbReference type="RefSeq" id="WP_079713767.1">
    <property type="nucleotide sequence ID" value="NZ_FUZC01000011.1"/>
</dbReference>
<organism evidence="3 4">
    <name type="scientific">Salegentibacter salinarum</name>
    <dbReference type="NCBI Taxonomy" id="447422"/>
    <lineage>
        <taxon>Bacteria</taxon>
        <taxon>Pseudomonadati</taxon>
        <taxon>Bacteroidota</taxon>
        <taxon>Flavobacteriia</taxon>
        <taxon>Flavobacteriales</taxon>
        <taxon>Flavobacteriaceae</taxon>
        <taxon>Salegentibacter</taxon>
    </lineage>
</organism>
<feature type="signal peptide" evidence="2">
    <location>
        <begin position="1"/>
        <end position="23"/>
    </location>
</feature>
<keyword evidence="2" id="KW-0732">Signal</keyword>
<reference evidence="3 4" key="1">
    <citation type="submission" date="2015-10" db="EMBL/GenBank/DDBJ databases">
        <title>Draft genome sequence of Salegentibacter salinarum KCTC 12975.</title>
        <authorList>
            <person name="Lin W."/>
            <person name="Zheng Q."/>
        </authorList>
    </citation>
    <scope>NUCLEOTIDE SEQUENCE [LARGE SCALE GENOMIC DNA]</scope>
    <source>
        <strain evidence="3 4">KCTC 12975</strain>
    </source>
</reference>
<dbReference type="AlphaFoldDB" id="A0A2N0U0Y6"/>
<dbReference type="EMBL" id="LKTS01000004">
    <property type="protein sequence ID" value="PKD20665.1"/>
    <property type="molecule type" value="Genomic_DNA"/>
</dbReference>
<sequence>MKKPILKTLFVLSLLAGFTSCSSDDDGLQPTDDVDDIATDDDNGGGDDGVLQGTVLEGDITEDLLVETGDYSLRGAVTVKDGATLTIQQGSTFTVTAEDQEAGVNLVFVEQGGRIVAEGTASQPIVFTSENQNSEGGDGDWGGIGIHGRARMNAPGGESQSEAGQLPYGGEDDEDDSGVLRYVRVEYAGQASSDGQFEFNAFSFFAVGSGTVVENCEAFEGADDGFEFYGGTVNATNISAVGMEDDSIDWDEGYRGTIDNAVIYQYDGTGDFAFELASRSGENNATPRAKPTVSNVTLRGHNREGKAAFDLKQGTGGVFDNIVGYNYETMIFVNDQLQEVENGDLEFTNTHFYDYTNLVVNNVDESDIVEELISMNEEATGADLSEFEGWTRFDAMGGFEE</sequence>
<feature type="compositionally biased region" description="Acidic residues" evidence="1">
    <location>
        <begin position="25"/>
        <end position="45"/>
    </location>
</feature>
<proteinExistence type="predicted"/>
<name>A0A2N0U0Y6_9FLAO</name>
<dbReference type="STRING" id="447422.SAMN05660903_02753"/>
<gene>
    <name evidence="3" type="ORF">APR41_13405</name>
</gene>
<dbReference type="SUPFAM" id="SSF51126">
    <property type="entry name" value="Pectin lyase-like"/>
    <property type="match status" value="1"/>
</dbReference>
<accession>A0A2N0U0Y6</accession>
<evidence type="ECO:0008006" key="5">
    <source>
        <dbReference type="Google" id="ProtNLM"/>
    </source>
</evidence>
<dbReference type="Proteomes" id="UP000232673">
    <property type="component" value="Unassembled WGS sequence"/>
</dbReference>